<dbReference type="SUPFAM" id="SSF81606">
    <property type="entry name" value="PP2C-like"/>
    <property type="match status" value="2"/>
</dbReference>
<feature type="region of interest" description="Disordered" evidence="2">
    <location>
        <begin position="366"/>
        <end position="391"/>
    </location>
</feature>
<feature type="domain" description="CSD" evidence="5">
    <location>
        <begin position="893"/>
        <end position="969"/>
    </location>
</feature>
<feature type="transmembrane region" description="Helical" evidence="3">
    <location>
        <begin position="514"/>
        <end position="537"/>
    </location>
</feature>
<dbReference type="Pfam" id="PF00313">
    <property type="entry name" value="CSD"/>
    <property type="match status" value="1"/>
</dbReference>
<keyword evidence="1" id="KW-0175">Coiled coil</keyword>
<feature type="compositionally biased region" description="Acidic residues" evidence="2">
    <location>
        <begin position="72"/>
        <end position="84"/>
    </location>
</feature>
<dbReference type="Gene3D" id="3.60.40.10">
    <property type="entry name" value="PPM-type phosphatase domain"/>
    <property type="match status" value="2"/>
</dbReference>
<evidence type="ECO:0000256" key="3">
    <source>
        <dbReference type="SAM" id="Phobius"/>
    </source>
</evidence>
<evidence type="ECO:0000256" key="2">
    <source>
        <dbReference type="SAM" id="MobiDB-lite"/>
    </source>
</evidence>
<feature type="compositionally biased region" description="Acidic residues" evidence="2">
    <location>
        <begin position="153"/>
        <end position="166"/>
    </location>
</feature>
<dbReference type="InterPro" id="IPR002059">
    <property type="entry name" value="CSP_DNA-bd"/>
</dbReference>
<feature type="compositionally biased region" description="Basic and acidic residues" evidence="2">
    <location>
        <begin position="2228"/>
        <end position="2238"/>
    </location>
</feature>
<feature type="compositionally biased region" description="Low complexity" evidence="2">
    <location>
        <begin position="2048"/>
        <end position="2062"/>
    </location>
</feature>
<keyword evidence="3" id="KW-0472">Membrane</keyword>
<feature type="region of interest" description="Disordered" evidence="2">
    <location>
        <begin position="197"/>
        <end position="335"/>
    </location>
</feature>
<feature type="compositionally biased region" description="Basic and acidic residues" evidence="2">
    <location>
        <begin position="244"/>
        <end position="254"/>
    </location>
</feature>
<feature type="compositionally biased region" description="Basic and acidic residues" evidence="2">
    <location>
        <begin position="314"/>
        <end position="329"/>
    </location>
</feature>
<dbReference type="InterPro" id="IPR001932">
    <property type="entry name" value="PPM-type_phosphatase-like_dom"/>
</dbReference>
<keyword evidence="3" id="KW-1133">Transmembrane helix</keyword>
<dbReference type="CDD" id="cd04458">
    <property type="entry name" value="CSP_CDS"/>
    <property type="match status" value="1"/>
</dbReference>
<feature type="transmembrane region" description="Helical" evidence="3">
    <location>
        <begin position="584"/>
        <end position="604"/>
    </location>
</feature>
<feature type="compositionally biased region" description="Basic residues" evidence="2">
    <location>
        <begin position="2299"/>
        <end position="2313"/>
    </location>
</feature>
<dbReference type="InterPro" id="IPR029063">
    <property type="entry name" value="SAM-dependent_MTases_sf"/>
</dbReference>
<feature type="region of interest" description="Disordered" evidence="2">
    <location>
        <begin position="1749"/>
        <end position="1815"/>
    </location>
</feature>
<comment type="caution">
    <text evidence="6">The sequence shown here is derived from an EMBL/GenBank/DDBJ whole genome shotgun (WGS) entry which is preliminary data.</text>
</comment>
<dbReference type="EMBL" id="LSRX01000490">
    <property type="protein sequence ID" value="OLP95817.1"/>
    <property type="molecule type" value="Genomic_DNA"/>
</dbReference>
<dbReference type="SMART" id="SM00357">
    <property type="entry name" value="CSP"/>
    <property type="match status" value="1"/>
</dbReference>
<dbReference type="CDD" id="cd00143">
    <property type="entry name" value="PP2Cc"/>
    <property type="match status" value="1"/>
</dbReference>
<evidence type="ECO:0000313" key="7">
    <source>
        <dbReference type="Proteomes" id="UP000186817"/>
    </source>
</evidence>
<dbReference type="SUPFAM" id="SSF50249">
    <property type="entry name" value="Nucleic acid-binding proteins"/>
    <property type="match status" value="1"/>
</dbReference>
<dbReference type="InterPro" id="IPR011990">
    <property type="entry name" value="TPR-like_helical_dom_sf"/>
</dbReference>
<name>A0A1Q9DKW0_SYMMI</name>
<dbReference type="PANTHER" id="PTHR47992">
    <property type="entry name" value="PROTEIN PHOSPHATASE"/>
    <property type="match status" value="1"/>
</dbReference>
<feature type="compositionally biased region" description="Basic and acidic residues" evidence="2">
    <location>
        <begin position="1749"/>
        <end position="1758"/>
    </location>
</feature>
<accession>A0A1Q9DKW0</accession>
<evidence type="ECO:0008006" key="8">
    <source>
        <dbReference type="Google" id="ProtNLM"/>
    </source>
</evidence>
<evidence type="ECO:0000259" key="5">
    <source>
        <dbReference type="PROSITE" id="PS51857"/>
    </source>
</evidence>
<feature type="compositionally biased region" description="Acidic residues" evidence="2">
    <location>
        <begin position="113"/>
        <end position="128"/>
    </location>
</feature>
<feature type="coiled-coil region" evidence="1">
    <location>
        <begin position="1838"/>
        <end position="1872"/>
    </location>
</feature>
<dbReference type="GO" id="GO:0003676">
    <property type="term" value="F:nucleic acid binding"/>
    <property type="evidence" value="ECO:0007669"/>
    <property type="project" value="InterPro"/>
</dbReference>
<dbReference type="Proteomes" id="UP000186817">
    <property type="component" value="Unassembled WGS sequence"/>
</dbReference>
<dbReference type="PROSITE" id="PS51857">
    <property type="entry name" value="CSD_2"/>
    <property type="match status" value="1"/>
</dbReference>
<keyword evidence="7" id="KW-1185">Reference proteome</keyword>
<feature type="coiled-coil region" evidence="1">
    <location>
        <begin position="1663"/>
        <end position="1711"/>
    </location>
</feature>
<keyword evidence="3" id="KW-0812">Transmembrane</keyword>
<dbReference type="Gene3D" id="2.40.50.140">
    <property type="entry name" value="Nucleic acid-binding proteins"/>
    <property type="match status" value="1"/>
</dbReference>
<proteinExistence type="predicted"/>
<reference evidence="6 7" key="1">
    <citation type="submission" date="2016-02" db="EMBL/GenBank/DDBJ databases">
        <title>Genome analysis of coral dinoflagellate symbionts highlights evolutionary adaptations to a symbiotic lifestyle.</title>
        <authorList>
            <person name="Aranda M."/>
            <person name="Li Y."/>
            <person name="Liew Y.J."/>
            <person name="Baumgarten S."/>
            <person name="Simakov O."/>
            <person name="Wilson M."/>
            <person name="Piel J."/>
            <person name="Ashoor H."/>
            <person name="Bougouffa S."/>
            <person name="Bajic V.B."/>
            <person name="Ryu T."/>
            <person name="Ravasi T."/>
            <person name="Bayer T."/>
            <person name="Micklem G."/>
            <person name="Kim H."/>
            <person name="Bhak J."/>
            <person name="Lajeunesse T.C."/>
            <person name="Voolstra C.R."/>
        </authorList>
    </citation>
    <scope>NUCLEOTIDE SEQUENCE [LARGE SCALE GENOMIC DNA]</scope>
    <source>
        <strain evidence="6 7">CCMP2467</strain>
    </source>
</reference>
<feature type="compositionally biased region" description="Acidic residues" evidence="2">
    <location>
        <begin position="197"/>
        <end position="208"/>
    </location>
</feature>
<feature type="compositionally biased region" description="Basic and acidic residues" evidence="2">
    <location>
        <begin position="1776"/>
        <end position="1796"/>
    </location>
</feature>
<dbReference type="InterPro" id="IPR015655">
    <property type="entry name" value="PP2C"/>
</dbReference>
<feature type="domain" description="PPM-type phosphatase" evidence="4">
    <location>
        <begin position="1371"/>
        <end position="2204"/>
    </location>
</feature>
<feature type="compositionally biased region" description="Basic and acidic residues" evidence="2">
    <location>
        <begin position="1803"/>
        <end position="1815"/>
    </location>
</feature>
<evidence type="ECO:0000259" key="4">
    <source>
        <dbReference type="PROSITE" id="PS51746"/>
    </source>
</evidence>
<protein>
    <recommendedName>
        <fullName evidence="8">Pentatricopeptide repeat-containing protein, chloroplastic</fullName>
    </recommendedName>
</protein>
<sequence length="2313" mass="252759">MAAESNEVQAETYEVDQVDFSIRGAEGWLSKRAAVSERRGLGSGEDASGPKRSVHGRQATAFVPRRAAASVEFEDDAEDVEEVEIDKTPKRKVHGRQPTAFVPKAQSSSGVNFEDDVEEVDGDEDEDDAPKRNVHGRKPTAFVPKGKPMASVEFDDEDDDVDEVEVDQTPKRSVHGRQPTAFVKKAKVSTGQVAFEDAAEEVDAEEDDGGPKRSAHGRKATAFVPKSRAAPGVSFDDDADEVEVEGHDEGDGPKRSAHGRKATAFVPKAKATAVSFAGEHEEEEGGDALKRSPKKRQGTAFVPKLPLAPDDDEVRFRGNDSVNETHEDAESGQIHATVRKRVPTKFVDVKEAQDDEDEDGHAHVRFADEASESDDDGDDSASTAPTMRKARVRVPTAFEKAHGTPGHGRQQCDVEASLASKSLGREFPYVPDLMTNVAVAMLYIIVVANLQTSRCATIAVTPQGQLLRSDAPLAELMDQDTASSTRRSVLDSTEATARAHSYESALQRESRPKALAVATVVLLLPITLAILQLLLAFRVASKLVGMWPVAPVKEESAALPRVTLGGTTLQLKAKQEPVLEMMSLSVMLLALGCGIYFCIAWTALVPGPFLQQLSCNTTASADVSPMVAETLRSFCWAGARWEGVTRREAELLLSGLERSLAMDPGEGAVLEFGVGVGETTLWISRFLDIYAQVSGEPRRAHHVYDPFKGPGFPKRDRMRDKLLSNVWRSWPGRVAQGIVKTRRWLFDFFLWSQGARMPEVHEGYMVQVSERALPSKVAFALVDADSYPQTILPLKLVYKRLGAHSEVYVHGYRQQSCPGVHDAVKHFFKGGNRGVYSWGHGSQGVSWAVAGPRLAYNTSHVHMAKLGWKWMARTVRAPDLKAVLNVQFQSKKRLEGRVRWFDKDKGFGKILPLDSRPGQDAPEEIFVHKKQIEDGTEGDNYAALAPGALVSFEMITQDDGKPCAGNVRVQGFAKIVQNGLTIAAGAALSAREAKLRQLLLQGLKAGVFQEKGHKKALMEDGFLEGTSREVGMTERLEVIGWNITLCKLSRRTQWQTALSLLPAMQSCRVHPDGVTQNVLIRSCSAAAKWQAAMWFLHSWPGPADLIGHSSAITACTRGRQLSRALDVLAASQKQKLGSDEVLAGTLITTSEKMARWDLALHMLGLHGAATNIICYNAALAACEKAAQWMRSLEILQLVLGSGLQPDATTFTALAASCQRRSKWQIGAFLLSEKARSRFHIKASGRFLSLQADMACEAQASLALCSHVAALCRTMRQWNPWRLLGPLQDSDEGTPKRLADLAGQLRALGVSMRDQDRRFSQEVLRPVLAEMRVLSGDSGKVPQPGLGVAGSPNILSVVVSGLGAMERDALMQLGMPSGRLGVLGREFAESCRAKVDDFMLGSTVKSAAMAVYAVMDGHAGISCSNFVALNLERNILDSLRDQRKRDANAEQVLKSALLAGFKVTEHTFHQYANKLEGGAGRTWATSGSTCCAACLAGPDEEGRLRLLIANVGDSRAILGKKDGFAVRLSVDHRPDNTAEKRRVEQQGGTVAPFGGAHRRTEPCPNMLSPEMKLLCQLALCHFLLLSPFRLIILYICIDVRPFPSFMSPMMFSWILVQGLLTLSGAVRDGSELHSVLREDEMSRSVPGEVNQAVRRAQGMAASRLKQLKDSIAEHSQKEDDAKKAAEKRKQHIEELENRQAHLKAQEDRAHQALFALEQSTVANATSSQDYEQALAAFEGVREEVRKMSEDVEKSERTMLEKQQTMEQDLAEKKRRLADKEASLEEAEKTKEAKRAEAEEAGQLVDKHKSGHEEADSALHAARAALEEQQTLRDEAIASHDIAKAEVIEAAKQKEELEKKHRREQESLELLKKVKREIEDFYKDTDALQASVAKEEARNPEVPAHELLAQSPKLKPALVSYNDVVKAFLEVFVHEADHLLYGTIQPAVAQIKRNSWQEILAVCDPGEELEMEAEKKKNFDELQEKCGAGLWKVVGLSRLSFPTYNGASEQVEEWWDEVGETVEEYSVHERSMESAVGTEQPTTSKEDPLSETSSMSAASPAESPGDLHSMQKVEDTLSLPKVEANTLTAQPVSEHVQVILKSRGQVAAGLSVTRSFGDVDFKVPVEVITAVPELSAFAIDPEEDVMLILVTDGITGSVSDVEAVRLASGPLREGGADAPERAARALVEVAHTREPSDDKTAMVIWFGGSPDERMNATAGSTDAVEDLFGGKEDATGKPETEQATQAVPQAATEDDMFADGADPVEMALLDDIFGAYAKEMGVDMASESGAKRKSVEEAKDLKRKGLSNKVAKKVF</sequence>
<feature type="region of interest" description="Disordered" evidence="2">
    <location>
        <begin position="2228"/>
        <end position="2247"/>
    </location>
</feature>
<dbReference type="Gene3D" id="3.40.50.150">
    <property type="entry name" value="Vaccinia Virus protein VP39"/>
    <property type="match status" value="1"/>
</dbReference>
<feature type="region of interest" description="Disordered" evidence="2">
    <location>
        <begin position="1535"/>
        <end position="1556"/>
    </location>
</feature>
<dbReference type="SMART" id="SM00332">
    <property type="entry name" value="PP2Cc"/>
    <property type="match status" value="1"/>
</dbReference>
<evidence type="ECO:0000256" key="1">
    <source>
        <dbReference type="SAM" id="Coils"/>
    </source>
</evidence>
<dbReference type="Gene3D" id="1.25.40.10">
    <property type="entry name" value="Tetratricopeptide repeat domain"/>
    <property type="match status" value="1"/>
</dbReference>
<gene>
    <name evidence="6" type="ORF">AK812_SmicGene22033</name>
</gene>
<organism evidence="6 7">
    <name type="scientific">Symbiodinium microadriaticum</name>
    <name type="common">Dinoflagellate</name>
    <name type="synonym">Zooxanthella microadriatica</name>
    <dbReference type="NCBI Taxonomy" id="2951"/>
    <lineage>
        <taxon>Eukaryota</taxon>
        <taxon>Sar</taxon>
        <taxon>Alveolata</taxon>
        <taxon>Dinophyceae</taxon>
        <taxon>Suessiales</taxon>
        <taxon>Symbiodiniaceae</taxon>
        <taxon>Symbiodinium</taxon>
    </lineage>
</organism>
<dbReference type="PROSITE" id="PS51746">
    <property type="entry name" value="PPM_2"/>
    <property type="match status" value="1"/>
</dbReference>
<dbReference type="GO" id="GO:0004722">
    <property type="term" value="F:protein serine/threonine phosphatase activity"/>
    <property type="evidence" value="ECO:0007669"/>
    <property type="project" value="InterPro"/>
</dbReference>
<feature type="region of interest" description="Disordered" evidence="2">
    <location>
        <begin position="2024"/>
        <end position="2068"/>
    </location>
</feature>
<dbReference type="Pfam" id="PF00481">
    <property type="entry name" value="PP2C"/>
    <property type="match status" value="2"/>
</dbReference>
<dbReference type="OrthoDB" id="439618at2759"/>
<evidence type="ECO:0000313" key="6">
    <source>
        <dbReference type="EMBL" id="OLP95817.1"/>
    </source>
</evidence>
<feature type="compositionally biased region" description="Acidic residues" evidence="2">
    <location>
        <begin position="369"/>
        <end position="379"/>
    </location>
</feature>
<dbReference type="InterPro" id="IPR012340">
    <property type="entry name" value="NA-bd_OB-fold"/>
</dbReference>
<dbReference type="InterPro" id="IPR036457">
    <property type="entry name" value="PPM-type-like_dom_sf"/>
</dbReference>
<feature type="region of interest" description="Disordered" evidence="2">
    <location>
        <begin position="31"/>
        <end position="179"/>
    </location>
</feature>
<feature type="region of interest" description="Disordered" evidence="2">
    <location>
        <begin position="2282"/>
        <end position="2313"/>
    </location>
</feature>
<dbReference type="InterPro" id="IPR011129">
    <property type="entry name" value="CSD"/>
</dbReference>
<feature type="compositionally biased region" description="Basic and acidic residues" evidence="2">
    <location>
        <begin position="2287"/>
        <end position="2298"/>
    </location>
</feature>